<keyword evidence="3" id="KW-1185">Reference proteome</keyword>
<dbReference type="AlphaFoldDB" id="A0A850PAS6"/>
<comment type="caution">
    <text evidence="2">The sequence shown here is derived from an EMBL/GenBank/DDBJ whole genome shotgun (WGS) entry which is preliminary data.</text>
</comment>
<gene>
    <name evidence="2" type="ORF">HUK82_13930</name>
</gene>
<reference evidence="2 3" key="1">
    <citation type="submission" date="2020-06" db="EMBL/GenBank/DDBJ databases">
        <title>Description of novel acetic acid bacteria.</title>
        <authorList>
            <person name="Sombolestani A."/>
        </authorList>
    </citation>
    <scope>NUCLEOTIDE SEQUENCE [LARGE SCALE GENOMIC DNA]</scope>
    <source>
        <strain evidence="2 3">LMG 27010</strain>
    </source>
</reference>
<evidence type="ECO:0008006" key="4">
    <source>
        <dbReference type="Google" id="ProtNLM"/>
    </source>
</evidence>
<evidence type="ECO:0000313" key="2">
    <source>
        <dbReference type="EMBL" id="NVN41655.1"/>
    </source>
</evidence>
<protein>
    <recommendedName>
        <fullName evidence="4">Lipoprotein</fullName>
    </recommendedName>
</protein>
<dbReference type="EMBL" id="JABXXR010000161">
    <property type="protein sequence ID" value="NVN41655.1"/>
    <property type="molecule type" value="Genomic_DNA"/>
</dbReference>
<sequence length="323" mass="33793">MVEGRYGGACAGRALRLGVAAILLALPGCIDMPHPFADPGGAARSLAAHPPPARLSVPVPVPRDASLDAPGAHVWAEDVTHALLDQSVPAIVQDPRPGDWWLRLRTERTGGQVVPVYSVMTPQGTVRGEWRGSRVPEGTWHAATNDMMMLAAQEAAPHVADALTGIQADVMAHDKSSLKNRPARVWFKGVTGAPGDGNAALARSFVAAFRDTRDQVQDTARGADFTVVCVVTLSDGPAGAAHSPMQHIELTWRVTDPQGKEAGAATQLHDIPAHSLDHDWGDVAEAAATEAAGGVQQIIGRYSGRDNTPLPPPGLAIPATAGK</sequence>
<organism evidence="2 3">
    <name type="scientific">Ameyamaea chiangmaiensis</name>
    <dbReference type="NCBI Taxonomy" id="442969"/>
    <lineage>
        <taxon>Bacteria</taxon>
        <taxon>Pseudomonadati</taxon>
        <taxon>Pseudomonadota</taxon>
        <taxon>Alphaproteobacteria</taxon>
        <taxon>Acetobacterales</taxon>
        <taxon>Acetobacteraceae</taxon>
        <taxon>Ameyamaea</taxon>
    </lineage>
</organism>
<evidence type="ECO:0000313" key="3">
    <source>
        <dbReference type="Proteomes" id="UP000585665"/>
    </source>
</evidence>
<dbReference type="RefSeq" id="WP_176614535.1">
    <property type="nucleotide sequence ID" value="NZ_JABXXR010000161.1"/>
</dbReference>
<dbReference type="Proteomes" id="UP000585665">
    <property type="component" value="Unassembled WGS sequence"/>
</dbReference>
<evidence type="ECO:0000256" key="1">
    <source>
        <dbReference type="SAM" id="MobiDB-lite"/>
    </source>
</evidence>
<accession>A0A850PAS6</accession>
<name>A0A850PAS6_9PROT</name>
<proteinExistence type="predicted"/>
<feature type="region of interest" description="Disordered" evidence="1">
    <location>
        <begin position="302"/>
        <end position="323"/>
    </location>
</feature>